<dbReference type="Pfam" id="PF19838">
    <property type="entry name" value="LptD_2"/>
    <property type="match status" value="1"/>
</dbReference>
<gene>
    <name evidence="2" type="ORF">ACFQO1_05540</name>
</gene>
<dbReference type="Proteomes" id="UP001596415">
    <property type="component" value="Unassembled WGS sequence"/>
</dbReference>
<evidence type="ECO:0000313" key="3">
    <source>
        <dbReference type="Proteomes" id="UP001596415"/>
    </source>
</evidence>
<evidence type="ECO:0000259" key="1">
    <source>
        <dbReference type="Pfam" id="PF19838"/>
    </source>
</evidence>
<sequence length="887" mass="100695">MLHAQDIPAKNEVVIPSTIQSDTVIASPKAIISEKNEAIVDTIKTDTLKPKKEYLDNIVEYYGEDYVYLDRKENKVFIYNEAYVIYGDIRIEAGLIVIDNNRKEVYAKGIDSAGVYSQKPVFKQGQNIVEPDSLRFNFDSEKALVYNSRTEQSGFKVKAEVTKKVNDSVIYLKNVKFTTSKNIEDPEYYFYTRRAKFVPKKKIVTGFTNMWIADVPTPIGLPFAYFPLTEDRTSGFIIPTVGETSRRGFFFQNGGYYFAVNDYVDLTLLGDYYTNGSYGLRGESTYVLKYKFRGNVSVRYENLINSERGFPDFSQSSVYNIRWSHSQDAKSNPSSRFSASVNLGSSRYFQQSINQTNNASALVNTLNSSVSYSKTFEGEPQVNVTVAGTHSQNTNTQQINMSLPNVTASVSRIYPFAPKIGTKKGALQNINFQYDVRAENRIQTTDSLFFTPEMFDNAQIGAQHTIPISTNFKILDYISASASTQFQETWVLKTIRRRFDQTLDNGAGAVVQDTIPGFDSYRTYNFSTGLGTTIYGLFPFGNDKKIQALRHVMRPNISYNINPGFDQFYDSYEVPIVSADPEIQNEVVQYSRFENTLFGAPGRTYSSNIGFSLSNTFEAKVRDRDTTATEPKKVVLLNNLNFSTAYNLAGDSLNISPLRVSGSIPVIPKLDLNFIGTLDPYALDNNNRRIDMFNIDNGGSLFRLTNANLSFNYSFSSKDFEGQGTQKDLDRIDNDTFRNGGRPDDLFGDATNINDGRIFEPDDENEDKTGIDWYNYKIPWDLRLAYTITYSNGQRQNEISSQSLMFSSNLELSPRWKVGVSSGYDFKNEGVTLTQLRFQRDLESWQMSFNWTPIGSINTAWYFYIGIKSSVLSDIKYDKRREPDQQL</sequence>
<feature type="domain" description="LPS-assembly protein LptD central" evidence="1">
    <location>
        <begin position="203"/>
        <end position="681"/>
    </location>
</feature>
<dbReference type="PANTHER" id="PTHR30189">
    <property type="entry name" value="LPS-ASSEMBLY PROTEIN"/>
    <property type="match status" value="1"/>
</dbReference>
<keyword evidence="3" id="KW-1185">Reference proteome</keyword>
<dbReference type="InterPro" id="IPR050218">
    <property type="entry name" value="LptD"/>
</dbReference>
<dbReference type="InterPro" id="IPR045659">
    <property type="entry name" value="LptD_2"/>
</dbReference>
<comment type="caution">
    <text evidence="2">The sequence shown here is derived from an EMBL/GenBank/DDBJ whole genome shotgun (WGS) entry which is preliminary data.</text>
</comment>
<dbReference type="PANTHER" id="PTHR30189:SF1">
    <property type="entry name" value="LPS-ASSEMBLY PROTEIN LPTD"/>
    <property type="match status" value="1"/>
</dbReference>
<organism evidence="2 3">
    <name type="scientific">Jejudonia soesokkakensis</name>
    <dbReference type="NCBI Taxonomy" id="1323432"/>
    <lineage>
        <taxon>Bacteria</taxon>
        <taxon>Pseudomonadati</taxon>
        <taxon>Bacteroidota</taxon>
        <taxon>Flavobacteriia</taxon>
        <taxon>Flavobacteriales</taxon>
        <taxon>Flavobacteriaceae</taxon>
        <taxon>Jejudonia</taxon>
    </lineage>
</organism>
<accession>A0ABW2MQY6</accession>
<dbReference type="RefSeq" id="WP_380217220.1">
    <property type="nucleotide sequence ID" value="NZ_JBHTBN010000002.1"/>
</dbReference>
<dbReference type="EMBL" id="JBHTBN010000002">
    <property type="protein sequence ID" value="MFC7357138.1"/>
    <property type="molecule type" value="Genomic_DNA"/>
</dbReference>
<evidence type="ECO:0000313" key="2">
    <source>
        <dbReference type="EMBL" id="MFC7357138.1"/>
    </source>
</evidence>
<reference evidence="3" key="1">
    <citation type="journal article" date="2019" name="Int. J. Syst. Evol. Microbiol.">
        <title>The Global Catalogue of Microorganisms (GCM) 10K type strain sequencing project: providing services to taxonomists for standard genome sequencing and annotation.</title>
        <authorList>
            <consortium name="The Broad Institute Genomics Platform"/>
            <consortium name="The Broad Institute Genome Sequencing Center for Infectious Disease"/>
            <person name="Wu L."/>
            <person name="Ma J."/>
        </authorList>
    </citation>
    <scope>NUCLEOTIDE SEQUENCE [LARGE SCALE GENOMIC DNA]</scope>
    <source>
        <strain evidence="3">CGMCC 1.16306</strain>
    </source>
</reference>
<name>A0ABW2MQY6_9FLAO</name>
<protein>
    <submittedName>
        <fullName evidence="2">LPS assembly protein LptD</fullName>
    </submittedName>
</protein>
<proteinExistence type="predicted"/>